<organism evidence="1 2">
    <name type="scientific">Thermococcus celer Vu 13 = JCM 8558</name>
    <dbReference type="NCBI Taxonomy" id="1293037"/>
    <lineage>
        <taxon>Archaea</taxon>
        <taxon>Methanobacteriati</taxon>
        <taxon>Methanobacteriota</taxon>
        <taxon>Thermococci</taxon>
        <taxon>Thermococcales</taxon>
        <taxon>Thermococcaceae</taxon>
        <taxon>Thermococcus</taxon>
    </lineage>
</organism>
<evidence type="ECO:0000313" key="2">
    <source>
        <dbReference type="Proteomes" id="UP000197156"/>
    </source>
</evidence>
<gene>
    <name evidence="1" type="ORF">A3L02_03135</name>
</gene>
<reference evidence="1 2" key="1">
    <citation type="submission" date="2016-03" db="EMBL/GenBank/DDBJ databases">
        <title>Complete genome sequence of Thermococcus celer.</title>
        <authorList>
            <person name="Oger P.M."/>
        </authorList>
    </citation>
    <scope>NUCLEOTIDE SEQUENCE [LARGE SCALE GENOMIC DNA]</scope>
    <source>
        <strain evidence="1 2">Vu 13</strain>
    </source>
</reference>
<dbReference type="RefSeq" id="WP_088862591.1">
    <property type="nucleotide sequence ID" value="NZ_CP014854.1"/>
</dbReference>
<dbReference type="OrthoDB" id="95391at2157"/>
<dbReference type="Proteomes" id="UP000197156">
    <property type="component" value="Chromosome"/>
</dbReference>
<sequence length="189" mass="21879">MEIKKAIMAVLPEIPELEEVDFSRYSTPLPGLLEGFERCGGRGLPEFQRFVEEKSDKSVVGRFLISLLQYLLIRYRRYGEYSTVKPAIKIFITLKGWLNENGYGKDWLNLLHSFLGYLVDMMPAIAEREECDVANAYLTLIHDLTLEAKKAFPEPYYGELEKKAISNLRDLRERCGIQEETSREKMRGC</sequence>
<dbReference type="KEGG" id="tce:A3L02_03135"/>
<accession>A0A218P134</accession>
<protein>
    <submittedName>
        <fullName evidence="1">Uncharacterized protein</fullName>
    </submittedName>
</protein>
<dbReference type="AlphaFoldDB" id="A0A218P134"/>
<proteinExistence type="predicted"/>
<name>A0A218P134_THECE</name>
<dbReference type="EMBL" id="CP014854">
    <property type="protein sequence ID" value="ASI98630.1"/>
    <property type="molecule type" value="Genomic_DNA"/>
</dbReference>
<keyword evidence="2" id="KW-1185">Reference proteome</keyword>
<dbReference type="GeneID" id="33323717"/>
<evidence type="ECO:0000313" key="1">
    <source>
        <dbReference type="EMBL" id="ASI98630.1"/>
    </source>
</evidence>